<reference evidence="2 3" key="1">
    <citation type="submission" date="2019-04" db="EMBL/GenBank/DDBJ databases">
        <title>An improved genome assembly and genetic linkage map for asparagus bean, Vigna unguiculata ssp. sesquipedialis.</title>
        <authorList>
            <person name="Xia Q."/>
            <person name="Zhang R."/>
            <person name="Dong Y."/>
        </authorList>
    </citation>
    <scope>NUCLEOTIDE SEQUENCE [LARGE SCALE GENOMIC DNA]</scope>
    <source>
        <tissue evidence="2">Leaf</tissue>
    </source>
</reference>
<gene>
    <name evidence="2" type="ORF">DEO72_LG5g119</name>
</gene>
<proteinExistence type="predicted"/>
<feature type="compositionally biased region" description="Gly residues" evidence="1">
    <location>
        <begin position="275"/>
        <end position="284"/>
    </location>
</feature>
<name>A0A4D6LUC5_VIGUN</name>
<dbReference type="AlphaFoldDB" id="A0A4D6LUC5"/>
<organism evidence="2 3">
    <name type="scientific">Vigna unguiculata</name>
    <name type="common">Cowpea</name>
    <dbReference type="NCBI Taxonomy" id="3917"/>
    <lineage>
        <taxon>Eukaryota</taxon>
        <taxon>Viridiplantae</taxon>
        <taxon>Streptophyta</taxon>
        <taxon>Embryophyta</taxon>
        <taxon>Tracheophyta</taxon>
        <taxon>Spermatophyta</taxon>
        <taxon>Magnoliopsida</taxon>
        <taxon>eudicotyledons</taxon>
        <taxon>Gunneridae</taxon>
        <taxon>Pentapetalae</taxon>
        <taxon>rosids</taxon>
        <taxon>fabids</taxon>
        <taxon>Fabales</taxon>
        <taxon>Fabaceae</taxon>
        <taxon>Papilionoideae</taxon>
        <taxon>50 kb inversion clade</taxon>
        <taxon>NPAAA clade</taxon>
        <taxon>indigoferoid/millettioid clade</taxon>
        <taxon>Phaseoleae</taxon>
        <taxon>Vigna</taxon>
    </lineage>
</organism>
<evidence type="ECO:0000313" key="3">
    <source>
        <dbReference type="Proteomes" id="UP000501690"/>
    </source>
</evidence>
<dbReference type="Proteomes" id="UP000501690">
    <property type="component" value="Linkage Group LG5"/>
</dbReference>
<accession>A0A4D6LUC5</accession>
<sequence>MGNSLRVVLDNYIGSAPFPCHLQLGPSTSIDLSRDLRPRNPAGVVKEIWSVTYKVDEKNYDARLKHEVYQHGIFGKVEFTLLHGRVTRARFCMVITDINYIRVDPCEWGTYLDSKLSTKSKRSFDARGGVMDTTVHLYGSESRWSLLVVESKKKRREEEAEVVTLAHYFVNSSGTSFYESSGTDIGLSVVAKFRVSNGKFQITVEGPEQHPVSALLYMFDQVHRTETWKPTMCPHCDHKRRGKLFWQSNSEDSEDSESVSMPLPRATPRNSRGVSNGGRFQGNGNGNIFENNVMVFKRR</sequence>
<dbReference type="Gramene" id="Vigun04g011000.1.v1.2">
    <property type="protein sequence ID" value="Vigun04g011000.1.v1.2.CDS.1"/>
    <property type="gene ID" value="Vigun04g011000.v1.2"/>
</dbReference>
<evidence type="ECO:0000256" key="1">
    <source>
        <dbReference type="SAM" id="MobiDB-lite"/>
    </source>
</evidence>
<dbReference type="OrthoDB" id="1436840at2759"/>
<evidence type="ECO:0000313" key="2">
    <source>
        <dbReference type="EMBL" id="QCD92061.1"/>
    </source>
</evidence>
<protein>
    <submittedName>
        <fullName evidence="2">Uncharacterized protein</fullName>
    </submittedName>
</protein>
<feature type="region of interest" description="Disordered" evidence="1">
    <location>
        <begin position="247"/>
        <end position="284"/>
    </location>
</feature>
<keyword evidence="3" id="KW-1185">Reference proteome</keyword>
<dbReference type="EMBL" id="CP039349">
    <property type="protein sequence ID" value="QCD92061.1"/>
    <property type="molecule type" value="Genomic_DNA"/>
</dbReference>